<proteinExistence type="predicted"/>
<evidence type="ECO:0000259" key="1">
    <source>
        <dbReference type="Pfam" id="PF00149"/>
    </source>
</evidence>
<feature type="domain" description="Calcineurin-like phosphoesterase" evidence="1">
    <location>
        <begin position="9"/>
        <end position="291"/>
    </location>
</feature>
<organism evidence="2 3">
    <name type="scientific">Clytia hemisphaerica</name>
    <dbReference type="NCBI Taxonomy" id="252671"/>
    <lineage>
        <taxon>Eukaryota</taxon>
        <taxon>Metazoa</taxon>
        <taxon>Cnidaria</taxon>
        <taxon>Hydrozoa</taxon>
        <taxon>Hydroidolina</taxon>
        <taxon>Leptothecata</taxon>
        <taxon>Obeliida</taxon>
        <taxon>Clytiidae</taxon>
        <taxon>Clytia</taxon>
    </lineage>
</organism>
<reference evidence="2" key="1">
    <citation type="submission" date="2021-01" db="UniProtKB">
        <authorList>
            <consortium name="EnsemblMetazoa"/>
        </authorList>
    </citation>
    <scope>IDENTIFICATION</scope>
</reference>
<dbReference type="InterPro" id="IPR029052">
    <property type="entry name" value="Metallo-depent_PP-like"/>
</dbReference>
<dbReference type="Proteomes" id="UP000594262">
    <property type="component" value="Unplaced"/>
</dbReference>
<evidence type="ECO:0000313" key="2">
    <source>
        <dbReference type="EnsemblMetazoa" id="CLYHEMP000884.1"/>
    </source>
</evidence>
<name>A0A7M5TRX1_9CNID</name>
<dbReference type="Pfam" id="PF00149">
    <property type="entry name" value="Metallophos"/>
    <property type="match status" value="1"/>
</dbReference>
<dbReference type="PANTHER" id="PTHR16509">
    <property type="match status" value="1"/>
</dbReference>
<dbReference type="AlphaFoldDB" id="A0A7M5TRX1"/>
<dbReference type="EnsemblMetazoa" id="CLYHEMT000884.1">
    <property type="protein sequence ID" value="CLYHEMP000884.1"/>
    <property type="gene ID" value="CLYHEMG000884"/>
</dbReference>
<protein>
    <recommendedName>
        <fullName evidence="1">Calcineurin-like phosphoesterase domain-containing protein</fullName>
    </recommendedName>
</protein>
<dbReference type="SUPFAM" id="SSF56300">
    <property type="entry name" value="Metallo-dependent phosphatases"/>
    <property type="match status" value="1"/>
</dbReference>
<sequence length="345" mass="39323">MAPTEEPLMRFGVIADVQHANIDNAYNFHRTFMRFYRHALHKFKEAVDTWNDNKVDFAIQLGDIVDGFSGKHGHLENDFRNLTNVVKEFKSVGLPVQKTDSGVYSALDDASEEEKTPYMCHLWGNHEFYNYSRAELWKSEFNSFVAPSGSASSLDLDDAKINNEFGYYYSFTYKGFRFVALDAYDVGDMSRPVGCDLHTKAVSTLKKYKKDDKYPSIVNWNGALSNAQLNWLHNELLTATQQNQKVILLTHVPLDARASREASLIWNAAEVMRMVHCFDCVVACLAGHFHAGGYYHDQKNNIHHVTFQGAIERDPATNAFAVIEVYEDFLKINGYGKIDSKILKF</sequence>
<dbReference type="GO" id="GO:0047631">
    <property type="term" value="F:ADP-ribose diphosphatase activity"/>
    <property type="evidence" value="ECO:0007669"/>
    <property type="project" value="TreeGrafter"/>
</dbReference>
<accession>A0A7M5TRX1</accession>
<dbReference type="Gene3D" id="3.60.21.10">
    <property type="match status" value="1"/>
</dbReference>
<dbReference type="PANTHER" id="PTHR16509:SF1">
    <property type="entry name" value="MANGANESE-DEPENDENT ADP-RIBOSE_CDP-ALCOHOL DIPHOSPHATASE"/>
    <property type="match status" value="1"/>
</dbReference>
<dbReference type="InterPro" id="IPR004843">
    <property type="entry name" value="Calcineurin-like_PHP"/>
</dbReference>
<dbReference type="GeneID" id="136809427"/>
<dbReference type="OrthoDB" id="9675250at2759"/>
<evidence type="ECO:0000313" key="3">
    <source>
        <dbReference type="Proteomes" id="UP000594262"/>
    </source>
</evidence>
<dbReference type="GO" id="GO:0030145">
    <property type="term" value="F:manganese ion binding"/>
    <property type="evidence" value="ECO:0007669"/>
    <property type="project" value="TreeGrafter"/>
</dbReference>
<dbReference type="GO" id="GO:0008663">
    <property type="term" value="F:2',3'-cyclic-nucleotide 2'-phosphodiesterase activity"/>
    <property type="evidence" value="ECO:0007669"/>
    <property type="project" value="TreeGrafter"/>
</dbReference>
<keyword evidence="3" id="KW-1185">Reference proteome</keyword>
<dbReference type="EnsemblMetazoa" id="CLYHEMT000884.2">
    <property type="protein sequence ID" value="CLYHEMP000884.2"/>
    <property type="gene ID" value="CLYHEMG000884"/>
</dbReference>
<dbReference type="GO" id="GO:0047734">
    <property type="term" value="F:CDP-glycerol diphosphatase activity"/>
    <property type="evidence" value="ECO:0007669"/>
    <property type="project" value="TreeGrafter"/>
</dbReference>
<dbReference type="RefSeq" id="XP_066922058.1">
    <property type="nucleotide sequence ID" value="XM_067065957.1"/>
</dbReference>